<protein>
    <submittedName>
        <fullName evidence="3">DegV domain-containing protein YitS</fullName>
    </submittedName>
</protein>
<dbReference type="EMBL" id="HF563609">
    <property type="protein sequence ID" value="CDI40902.1"/>
    <property type="molecule type" value="Genomic_DNA"/>
</dbReference>
<dbReference type="InterPro" id="IPR003797">
    <property type="entry name" value="DegV"/>
</dbReference>
<proteinExistence type="predicted"/>
<evidence type="ECO:0000256" key="1">
    <source>
        <dbReference type="ARBA" id="ARBA00003238"/>
    </source>
</evidence>
<dbReference type="eggNOG" id="COG1307">
    <property type="taxonomic scope" value="Bacteria"/>
</dbReference>
<sequence length="290" mass="32040">MEQPGGKYYMENVVIVTDSSCDLPEEAISEYPIKVLPMPVSLKDDPSTDISNLTLKEFYDSIRKGEIIPTTSQVTVPVYMRCFEECINQEKVPLVLGLSSKLTSSYESALLAKENLNTNDVIIIDTKCASLGLGLVVLKAAQMAKEGKGPQEIAKEIEHYALHMEHIFTVDSLEYLKRGGRISATQAFVGGLLNVKPVLHFVDGAIHPLENVRGRRNIVKRMIEIMAQRSKNPENQLIGISHGDNEELAMELKEAVKKEFGVKDIMISWIGPVIGSHSGPGTVALFFQNV</sequence>
<reference evidence="4" key="1">
    <citation type="journal article" date="2013" name="Genome Announc.">
        <title>First genome sequence of a syntrophic acetate-oxidizing bacterium, Tepidanaerobacter acetatoxydans strain Re1.</title>
        <authorList>
            <person name="Manzoor S."/>
            <person name="Bongcam-Rudloff E."/>
            <person name="Schnurer A."/>
            <person name="Muller B."/>
        </authorList>
    </citation>
    <scope>NUCLEOTIDE SEQUENCE [LARGE SCALE GENOMIC DNA]</scope>
    <source>
        <strain evidence="4">Re1</strain>
    </source>
</reference>
<dbReference type="NCBIfam" id="TIGR00762">
    <property type="entry name" value="DegV"/>
    <property type="match status" value="1"/>
</dbReference>
<dbReference type="SUPFAM" id="SSF82549">
    <property type="entry name" value="DAK1/DegV-like"/>
    <property type="match status" value="1"/>
</dbReference>
<comment type="function">
    <text evidence="1">May bind long-chain fatty acids, such as palmitate, and may play a role in lipid transport or fatty acid metabolism.</text>
</comment>
<gene>
    <name evidence="3" type="primary">yitS</name>
    <name evidence="3" type="ordered locus">TEPIRE1_2144</name>
</gene>
<dbReference type="InterPro" id="IPR050270">
    <property type="entry name" value="DegV_domain_contain"/>
</dbReference>
<dbReference type="PANTHER" id="PTHR33434:SF3">
    <property type="entry name" value="DEGV DOMAIN-CONTAINING PROTEIN YITS"/>
    <property type="match status" value="1"/>
</dbReference>
<dbReference type="STRING" id="1209989.TepRe1_1989"/>
<dbReference type="KEGG" id="tae:TepiRe1_2144"/>
<organism evidence="3 4">
    <name type="scientific">Tepidanaerobacter acetatoxydans (strain DSM 21804 / JCM 16047 / Re1)</name>
    <dbReference type="NCBI Taxonomy" id="1209989"/>
    <lineage>
        <taxon>Bacteria</taxon>
        <taxon>Bacillati</taxon>
        <taxon>Bacillota</taxon>
        <taxon>Clostridia</taxon>
        <taxon>Thermosediminibacterales</taxon>
        <taxon>Tepidanaerobacteraceae</taxon>
        <taxon>Tepidanaerobacter</taxon>
    </lineage>
</organism>
<evidence type="ECO:0000313" key="3">
    <source>
        <dbReference type="EMBL" id="CDI40902.1"/>
    </source>
</evidence>
<dbReference type="Pfam" id="PF02645">
    <property type="entry name" value="DegV"/>
    <property type="match status" value="1"/>
</dbReference>
<evidence type="ECO:0000313" key="4">
    <source>
        <dbReference type="Proteomes" id="UP000010802"/>
    </source>
</evidence>
<evidence type="ECO:0000256" key="2">
    <source>
        <dbReference type="ARBA" id="ARBA00023121"/>
    </source>
</evidence>
<keyword evidence="4" id="KW-1185">Reference proteome</keyword>
<dbReference type="PROSITE" id="PS51482">
    <property type="entry name" value="DEGV"/>
    <property type="match status" value="1"/>
</dbReference>
<dbReference type="Proteomes" id="UP000010802">
    <property type="component" value="Chromosome"/>
</dbReference>
<dbReference type="Gene3D" id="3.30.1180.10">
    <property type="match status" value="1"/>
</dbReference>
<dbReference type="PANTHER" id="PTHR33434">
    <property type="entry name" value="DEGV DOMAIN-CONTAINING PROTEIN DR_1986-RELATED"/>
    <property type="match status" value="1"/>
</dbReference>
<dbReference type="HOGENOM" id="CLU_048251_4_1_9"/>
<dbReference type="GO" id="GO:0008289">
    <property type="term" value="F:lipid binding"/>
    <property type="evidence" value="ECO:0007669"/>
    <property type="project" value="UniProtKB-KW"/>
</dbReference>
<accession>U4QD92</accession>
<dbReference type="InterPro" id="IPR043168">
    <property type="entry name" value="DegV_C"/>
</dbReference>
<name>U4QD92_TEPAE</name>
<dbReference type="Gene3D" id="3.40.50.10170">
    <property type="match status" value="1"/>
</dbReference>
<dbReference type="AlphaFoldDB" id="U4QD92"/>
<keyword evidence="2" id="KW-0446">Lipid-binding</keyword>